<keyword evidence="2" id="KW-0812">Transmembrane</keyword>
<protein>
    <submittedName>
        <fullName evidence="3">Uncharacterized protein</fullName>
    </submittedName>
</protein>
<evidence type="ECO:0000256" key="1">
    <source>
        <dbReference type="SAM" id="MobiDB-lite"/>
    </source>
</evidence>
<dbReference type="Proteomes" id="UP001321473">
    <property type="component" value="Unassembled WGS sequence"/>
</dbReference>
<feature type="region of interest" description="Disordered" evidence="1">
    <location>
        <begin position="1"/>
        <end position="21"/>
    </location>
</feature>
<evidence type="ECO:0000313" key="4">
    <source>
        <dbReference type="Proteomes" id="UP001321473"/>
    </source>
</evidence>
<gene>
    <name evidence="3" type="ORF">V5799_021629</name>
</gene>
<evidence type="ECO:0000256" key="2">
    <source>
        <dbReference type="SAM" id="Phobius"/>
    </source>
</evidence>
<sequence length="200" mass="23052">MNNSDWQAQPSADNKMADPQPGSSLVYVDQAEMKVEDYVEFGRRLYFLWGSVITLFLWRRHRERNLTYGLLLSFCLHWAYWQTRQKVVYNAYVKTYGQPPPRCHQDYNCPWTSVSDHDLEECEAYRRLIAAAPSPVGHPLFEVAELVHEVILEPLRTISTTLHLIAIALLMSRIPLAAPLTLILALQLPELVADDSMRPE</sequence>
<feature type="transmembrane region" description="Helical" evidence="2">
    <location>
        <begin position="162"/>
        <end position="188"/>
    </location>
</feature>
<dbReference type="EMBL" id="JARKHS020000611">
    <property type="protein sequence ID" value="KAK8788601.1"/>
    <property type="molecule type" value="Genomic_DNA"/>
</dbReference>
<keyword evidence="2" id="KW-0472">Membrane</keyword>
<proteinExistence type="predicted"/>
<comment type="caution">
    <text evidence="3">The sequence shown here is derived from an EMBL/GenBank/DDBJ whole genome shotgun (WGS) entry which is preliminary data.</text>
</comment>
<reference evidence="3 4" key="1">
    <citation type="journal article" date="2023" name="Arcadia Sci">
        <title>De novo assembly of a long-read Amblyomma americanum tick genome.</title>
        <authorList>
            <person name="Chou S."/>
            <person name="Poskanzer K.E."/>
            <person name="Rollins M."/>
            <person name="Thuy-Boun P.S."/>
        </authorList>
    </citation>
    <scope>NUCLEOTIDE SEQUENCE [LARGE SCALE GENOMIC DNA]</scope>
    <source>
        <strain evidence="3">F_SG_1</strain>
        <tissue evidence="3">Salivary glands</tissue>
    </source>
</reference>
<dbReference type="AlphaFoldDB" id="A0AAQ4FPB2"/>
<organism evidence="3 4">
    <name type="scientific">Amblyomma americanum</name>
    <name type="common">Lone star tick</name>
    <dbReference type="NCBI Taxonomy" id="6943"/>
    <lineage>
        <taxon>Eukaryota</taxon>
        <taxon>Metazoa</taxon>
        <taxon>Ecdysozoa</taxon>
        <taxon>Arthropoda</taxon>
        <taxon>Chelicerata</taxon>
        <taxon>Arachnida</taxon>
        <taxon>Acari</taxon>
        <taxon>Parasitiformes</taxon>
        <taxon>Ixodida</taxon>
        <taxon>Ixodoidea</taxon>
        <taxon>Ixodidae</taxon>
        <taxon>Amblyomminae</taxon>
        <taxon>Amblyomma</taxon>
    </lineage>
</organism>
<keyword evidence="2" id="KW-1133">Transmembrane helix</keyword>
<evidence type="ECO:0000313" key="3">
    <source>
        <dbReference type="EMBL" id="KAK8788601.1"/>
    </source>
</evidence>
<feature type="transmembrane region" description="Helical" evidence="2">
    <location>
        <begin position="41"/>
        <end position="58"/>
    </location>
</feature>
<accession>A0AAQ4FPB2</accession>
<keyword evidence="4" id="KW-1185">Reference proteome</keyword>
<name>A0AAQ4FPB2_AMBAM</name>
<feature type="compositionally biased region" description="Polar residues" evidence="1">
    <location>
        <begin position="1"/>
        <end position="12"/>
    </location>
</feature>